<sequence>MILMIIKYEDLKNNTDSIMIRSINVLSIYDAFRKIFSIILDPSNPNFHQLTWNFFTRNDQFSPIIYDFIFYLFIYLKDKKYLGSNIEHQNSFSDIKAIFRQNLDYQDLKSKVFKEAKNIFKLANLDGDLNDILVLVEEFDVFKNIEQKQKIQILNFDIEPFDGCDIPS</sequence>
<dbReference type="eggNOG" id="ENOG5031ZBA">
    <property type="taxonomic scope" value="Bacteria"/>
</dbReference>
<proteinExistence type="predicted"/>
<organism evidence="1 2">
    <name type="scientific">Mycoplasmopsis cynos (strain C142)</name>
    <name type="common">Mycoplasma cynos</name>
    <dbReference type="NCBI Taxonomy" id="1246955"/>
    <lineage>
        <taxon>Bacteria</taxon>
        <taxon>Bacillati</taxon>
        <taxon>Mycoplasmatota</taxon>
        <taxon>Mycoplasmoidales</taxon>
        <taxon>Metamycoplasmataceae</taxon>
        <taxon>Mycoplasmopsis</taxon>
    </lineage>
</organism>
<dbReference type="STRING" id="1246955.MCYN_0060"/>
<protein>
    <submittedName>
        <fullName evidence="1">Uncharacterized protein</fullName>
    </submittedName>
</protein>
<dbReference type="AlphaFoldDB" id="L0RUZ1"/>
<gene>
    <name evidence="1" type="primary">MCYN0060</name>
    <name evidence="1" type="ordered locus">MCYN_0060</name>
</gene>
<dbReference type="Proteomes" id="UP000010466">
    <property type="component" value="Chromosome"/>
</dbReference>
<name>L0RUZ1_MYCC1</name>
<dbReference type="KEGG" id="mcy:MCYN_0060"/>
<dbReference type="HOGENOM" id="CLU_1584658_0_0_14"/>
<keyword evidence="2" id="KW-1185">Reference proteome</keyword>
<evidence type="ECO:0000313" key="2">
    <source>
        <dbReference type="Proteomes" id="UP000010466"/>
    </source>
</evidence>
<dbReference type="PATRIC" id="fig|1246955.3.peg.56"/>
<reference evidence="2" key="1">
    <citation type="journal article" date="2013" name="Genome Announc.">
        <title>Complete genome sequence of Mycoplasma cynos strain C142.</title>
        <authorList>
            <person name="Walker C.A."/>
            <person name="Mannering S.A."/>
            <person name="Shields S."/>
            <person name="Blake D.P."/>
            <person name="Brownlie J."/>
        </authorList>
    </citation>
    <scope>NUCLEOTIDE SEQUENCE [LARGE SCALE GENOMIC DNA]</scope>
    <source>
        <strain evidence="2">C142</strain>
    </source>
</reference>
<accession>L0RUZ1</accession>
<dbReference type="EMBL" id="HF559394">
    <property type="protein sequence ID" value="CCP23792.1"/>
    <property type="molecule type" value="Genomic_DNA"/>
</dbReference>
<evidence type="ECO:0000313" key="1">
    <source>
        <dbReference type="EMBL" id="CCP23792.1"/>
    </source>
</evidence>